<dbReference type="SFLD" id="SFLDG01061">
    <property type="entry name" value="methylthiotransferase"/>
    <property type="match status" value="1"/>
</dbReference>
<dbReference type="EC" id="2.8.4.3" evidence="10 11"/>
<reference evidence="16" key="1">
    <citation type="submission" date="2016-10" db="EMBL/GenBank/DDBJ databases">
        <authorList>
            <person name="Varghese N."/>
        </authorList>
    </citation>
    <scope>NUCLEOTIDE SEQUENCE [LARGE SCALE GENOMIC DNA]</scope>
    <source>
        <strain evidence="16">DSM 20406</strain>
    </source>
</reference>
<dbReference type="FunFam" id="3.40.50.12160:FF:000006">
    <property type="entry name" value="tRNA-2-methylthio-N(6)-dimethylallyladenosine synthase"/>
    <property type="match status" value="1"/>
</dbReference>
<keyword evidence="9 11" id="KW-0411">Iron-sulfur</keyword>
<keyword evidence="3 11" id="KW-0963">Cytoplasm</keyword>
<evidence type="ECO:0000313" key="15">
    <source>
        <dbReference type="EMBL" id="SEI48759.1"/>
    </source>
</evidence>
<feature type="binding site" evidence="11">
    <location>
        <position position="89"/>
    </location>
    <ligand>
        <name>[4Fe-4S] cluster</name>
        <dbReference type="ChEBI" id="CHEBI:49883"/>
        <label>1</label>
    </ligand>
</feature>
<feature type="binding site" evidence="11">
    <location>
        <position position="53"/>
    </location>
    <ligand>
        <name>[4Fe-4S] cluster</name>
        <dbReference type="ChEBI" id="CHEBI:49883"/>
        <label>1</label>
    </ligand>
</feature>
<dbReference type="RefSeq" id="WP_074731300.1">
    <property type="nucleotide sequence ID" value="NZ_FNYK01000006.1"/>
</dbReference>
<sequence>MKDYSKYFNGPSLKEARSRGKEDIKHIENAFEIPPDMVNIGQGQFYHIKTYGCQANERDSETLAGILEMMGYQPTDDIHKANVVLLNTCAVRENAEEKVFGKIGYLKTVKKTNPNIIFGICGCMTQEEVVVNKILAKYPQVDMIFGTHNLHRLPQLLKSAMLEKEMVLEVWSKEGDVIENLPSHRASKTKAWVNIMYGCNKFCTYCIVPYTRGKERSRLKEEILDEVRQLVADGYQEITLLGQNVNSYGLDLDEDNSFANLLEDVAKTGIPRIRFTTSHPWDFTEAMADVIAKYDNIMPYIHLPVQSGNSEVLKTMGRKYTREQYLALFDMLKRKIPGVAITTDIIVGFPNETEEQFEDTLSLYEHCQYDLAYTFVYSPRAGTPAAAMEDNIPLEEKQQRLYRLNEVVNKYANQANAKYLGHIATVLVDGPSKRNPDILSGYTEHNKLINFKGNKEDIGKMVKVKITNTKTWTLEGEQIA</sequence>
<dbReference type="InterPro" id="IPR007197">
    <property type="entry name" value="rSAM"/>
</dbReference>
<evidence type="ECO:0000256" key="8">
    <source>
        <dbReference type="ARBA" id="ARBA00023004"/>
    </source>
</evidence>
<dbReference type="FunFam" id="3.80.30.20:FF:000001">
    <property type="entry name" value="tRNA-2-methylthio-N(6)-dimethylallyladenosine synthase 2"/>
    <property type="match status" value="1"/>
</dbReference>
<evidence type="ECO:0000256" key="10">
    <source>
        <dbReference type="ARBA" id="ARBA00033765"/>
    </source>
</evidence>
<gene>
    <name evidence="11" type="primary">miaB</name>
    <name evidence="15" type="ORF">SAMN04487834_100613</name>
</gene>
<feature type="binding site" evidence="11">
    <location>
        <position position="123"/>
    </location>
    <ligand>
        <name>[4Fe-4S] cluster</name>
        <dbReference type="ChEBI" id="CHEBI:49883"/>
        <label>1</label>
    </ligand>
</feature>
<comment type="subcellular location">
    <subcellularLocation>
        <location evidence="11">Cytoplasm</location>
    </subcellularLocation>
</comment>
<evidence type="ECO:0000256" key="3">
    <source>
        <dbReference type="ARBA" id="ARBA00022490"/>
    </source>
</evidence>
<dbReference type="GO" id="GO:0005829">
    <property type="term" value="C:cytosol"/>
    <property type="evidence" value="ECO:0007669"/>
    <property type="project" value="TreeGrafter"/>
</dbReference>
<dbReference type="NCBIfam" id="TIGR00089">
    <property type="entry name" value="MiaB/RimO family radical SAM methylthiotransferase"/>
    <property type="match status" value="1"/>
</dbReference>
<feature type="binding site" evidence="11">
    <location>
        <position position="206"/>
    </location>
    <ligand>
        <name>[4Fe-4S] cluster</name>
        <dbReference type="ChEBI" id="CHEBI:49883"/>
        <label>2</label>
        <note>4Fe-4S-S-AdoMet</note>
    </ligand>
</feature>
<evidence type="ECO:0000313" key="16">
    <source>
        <dbReference type="Proteomes" id="UP000183028"/>
    </source>
</evidence>
<evidence type="ECO:0000259" key="12">
    <source>
        <dbReference type="PROSITE" id="PS50926"/>
    </source>
</evidence>
<evidence type="ECO:0000259" key="14">
    <source>
        <dbReference type="PROSITE" id="PS51918"/>
    </source>
</evidence>
<dbReference type="HAMAP" id="MF_01864">
    <property type="entry name" value="tRNA_metthiotr_MiaB"/>
    <property type="match status" value="1"/>
</dbReference>
<dbReference type="GO" id="GO:0051539">
    <property type="term" value="F:4 iron, 4 sulfur cluster binding"/>
    <property type="evidence" value="ECO:0007669"/>
    <property type="project" value="UniProtKB-UniRule"/>
</dbReference>
<evidence type="ECO:0000256" key="1">
    <source>
        <dbReference type="ARBA" id="ARBA00003234"/>
    </source>
</evidence>
<feature type="binding site" evidence="11">
    <location>
        <position position="199"/>
    </location>
    <ligand>
        <name>[4Fe-4S] cluster</name>
        <dbReference type="ChEBI" id="CHEBI:49883"/>
        <label>2</label>
        <note>4Fe-4S-S-AdoMet</note>
    </ligand>
</feature>
<dbReference type="GO" id="GO:0035597">
    <property type="term" value="F:tRNA-2-methylthio-N(6)-dimethylallyladenosine(37) synthase activity"/>
    <property type="evidence" value="ECO:0007669"/>
    <property type="project" value="UniProtKB-EC"/>
</dbReference>
<feature type="domain" description="MTTase N-terminal" evidence="13">
    <location>
        <begin position="44"/>
        <end position="162"/>
    </location>
</feature>
<feature type="domain" description="TRAM" evidence="12">
    <location>
        <begin position="417"/>
        <end position="480"/>
    </location>
</feature>
<keyword evidence="2 11" id="KW-0004">4Fe-4S</keyword>
<dbReference type="PROSITE" id="PS51918">
    <property type="entry name" value="RADICAL_SAM"/>
    <property type="match status" value="1"/>
</dbReference>
<feature type="domain" description="Radical SAM core" evidence="14">
    <location>
        <begin position="185"/>
        <end position="415"/>
    </location>
</feature>
<dbReference type="PROSITE" id="PS51449">
    <property type="entry name" value="MTTASE_N"/>
    <property type="match status" value="1"/>
</dbReference>
<dbReference type="AlphaFoldDB" id="A0A1H6QYT4"/>
<dbReference type="PANTHER" id="PTHR43020:SF2">
    <property type="entry name" value="MITOCHONDRIAL TRNA METHYLTHIOTRANSFERASE CDK5RAP1"/>
    <property type="match status" value="1"/>
</dbReference>
<dbReference type="Gene3D" id="3.80.30.20">
    <property type="entry name" value="tm_1862 like domain"/>
    <property type="match status" value="1"/>
</dbReference>
<dbReference type="GO" id="GO:0046872">
    <property type="term" value="F:metal ion binding"/>
    <property type="evidence" value="ECO:0007669"/>
    <property type="project" value="UniProtKB-KW"/>
</dbReference>
<dbReference type="PROSITE" id="PS01278">
    <property type="entry name" value="MTTASE_RADICAL"/>
    <property type="match status" value="1"/>
</dbReference>
<dbReference type="eggNOG" id="COG0621">
    <property type="taxonomic scope" value="Bacteria"/>
</dbReference>
<dbReference type="Pfam" id="PF01938">
    <property type="entry name" value="TRAM"/>
    <property type="match status" value="1"/>
</dbReference>
<dbReference type="Pfam" id="PF04055">
    <property type="entry name" value="Radical_SAM"/>
    <property type="match status" value="1"/>
</dbReference>
<dbReference type="EMBL" id="FNYK01000006">
    <property type="protein sequence ID" value="SEI48759.1"/>
    <property type="molecule type" value="Genomic_DNA"/>
</dbReference>
<dbReference type="InterPro" id="IPR002792">
    <property type="entry name" value="TRAM_dom"/>
</dbReference>
<dbReference type="SFLD" id="SFLDG01082">
    <property type="entry name" value="B12-binding_domain_containing"/>
    <property type="match status" value="1"/>
</dbReference>
<dbReference type="SMART" id="SM00729">
    <property type="entry name" value="Elp3"/>
    <property type="match status" value="1"/>
</dbReference>
<dbReference type="InterPro" id="IPR058240">
    <property type="entry name" value="rSAM_sf"/>
</dbReference>
<evidence type="ECO:0000256" key="2">
    <source>
        <dbReference type="ARBA" id="ARBA00022485"/>
    </source>
</evidence>
<protein>
    <recommendedName>
        <fullName evidence="10 11">tRNA-2-methylthio-N(6)-dimethylallyladenosine synthase</fullName>
        <ecNumber evidence="10 11">2.8.4.3</ecNumber>
    </recommendedName>
    <alternativeName>
        <fullName evidence="11">(Dimethylallyl)adenosine tRNA methylthiotransferase MiaB</fullName>
    </alternativeName>
    <alternativeName>
        <fullName evidence="11">tRNA-i(6)A37 methylthiotransferase</fullName>
    </alternativeName>
</protein>
<dbReference type="Proteomes" id="UP000183028">
    <property type="component" value="Unassembled WGS sequence"/>
</dbReference>
<dbReference type="STRING" id="322505.SAMN04487836_1533"/>
<keyword evidence="6 11" id="KW-0819">tRNA processing</keyword>
<dbReference type="CDD" id="cd01335">
    <property type="entry name" value="Radical_SAM"/>
    <property type="match status" value="1"/>
</dbReference>
<keyword evidence="8 11" id="KW-0408">Iron</keyword>
<keyword evidence="4 11" id="KW-0808">Transferase</keyword>
<evidence type="ECO:0000256" key="7">
    <source>
        <dbReference type="ARBA" id="ARBA00022723"/>
    </source>
</evidence>
<dbReference type="InterPro" id="IPR020612">
    <property type="entry name" value="Methylthiotransferase_CS"/>
</dbReference>
<feature type="binding site" evidence="11">
    <location>
        <position position="203"/>
    </location>
    <ligand>
        <name>[4Fe-4S] cluster</name>
        <dbReference type="ChEBI" id="CHEBI:49883"/>
        <label>2</label>
        <note>4Fe-4S-S-AdoMet</note>
    </ligand>
</feature>
<evidence type="ECO:0000256" key="4">
    <source>
        <dbReference type="ARBA" id="ARBA00022679"/>
    </source>
</evidence>
<organism evidence="15 16">
    <name type="scientific">Sharpea azabuensis</name>
    <dbReference type="NCBI Taxonomy" id="322505"/>
    <lineage>
        <taxon>Bacteria</taxon>
        <taxon>Bacillati</taxon>
        <taxon>Bacillota</taxon>
        <taxon>Erysipelotrichia</taxon>
        <taxon>Erysipelotrichales</taxon>
        <taxon>Coprobacillaceae</taxon>
        <taxon>Sharpea</taxon>
    </lineage>
</organism>
<dbReference type="SUPFAM" id="SSF102114">
    <property type="entry name" value="Radical SAM enzymes"/>
    <property type="match status" value="1"/>
</dbReference>
<dbReference type="PROSITE" id="PS50926">
    <property type="entry name" value="TRAM"/>
    <property type="match status" value="1"/>
</dbReference>
<dbReference type="InterPro" id="IPR006638">
    <property type="entry name" value="Elp3/MiaA/NifB-like_rSAM"/>
</dbReference>
<comment type="function">
    <text evidence="1 11">Catalyzes the methylthiolation of N6-(dimethylallyl)adenosine (i(6)A), leading to the formation of 2-methylthio-N6-(dimethylallyl)adenosine (ms(2)i(6)A) at position 37 in tRNAs that read codons beginning with uridine.</text>
</comment>
<evidence type="ECO:0000256" key="11">
    <source>
        <dbReference type="HAMAP-Rule" id="MF_01864"/>
    </source>
</evidence>
<dbReference type="InterPro" id="IPR013848">
    <property type="entry name" value="Methylthiotransferase_N"/>
</dbReference>
<name>A0A1H6QYT4_9FIRM</name>
<comment type="cofactor">
    <cofactor evidence="11">
        <name>[4Fe-4S] cluster</name>
        <dbReference type="ChEBI" id="CHEBI:49883"/>
    </cofactor>
    <text evidence="11">Binds 2 [4Fe-4S] clusters. One cluster is coordinated with 3 cysteines and an exchangeable S-adenosyl-L-methionine.</text>
</comment>
<keyword evidence="16" id="KW-1185">Reference proteome</keyword>
<dbReference type="OrthoDB" id="9805215at2"/>
<dbReference type="SFLD" id="SFLDS00029">
    <property type="entry name" value="Radical_SAM"/>
    <property type="match status" value="1"/>
</dbReference>
<comment type="catalytic activity">
    <reaction evidence="11">
        <text>N(6)-dimethylallyladenosine(37) in tRNA + (sulfur carrier)-SH + AH2 + 2 S-adenosyl-L-methionine = 2-methylsulfanyl-N(6)-dimethylallyladenosine(37) in tRNA + (sulfur carrier)-H + 5'-deoxyadenosine + L-methionine + A + S-adenosyl-L-homocysteine + 2 H(+)</text>
        <dbReference type="Rhea" id="RHEA:37067"/>
        <dbReference type="Rhea" id="RHEA-COMP:10375"/>
        <dbReference type="Rhea" id="RHEA-COMP:10376"/>
        <dbReference type="Rhea" id="RHEA-COMP:14737"/>
        <dbReference type="Rhea" id="RHEA-COMP:14739"/>
        <dbReference type="ChEBI" id="CHEBI:13193"/>
        <dbReference type="ChEBI" id="CHEBI:15378"/>
        <dbReference type="ChEBI" id="CHEBI:17319"/>
        <dbReference type="ChEBI" id="CHEBI:17499"/>
        <dbReference type="ChEBI" id="CHEBI:29917"/>
        <dbReference type="ChEBI" id="CHEBI:57844"/>
        <dbReference type="ChEBI" id="CHEBI:57856"/>
        <dbReference type="ChEBI" id="CHEBI:59789"/>
        <dbReference type="ChEBI" id="CHEBI:64428"/>
        <dbReference type="ChEBI" id="CHEBI:74415"/>
        <dbReference type="ChEBI" id="CHEBI:74417"/>
        <dbReference type="EC" id="2.8.4.3"/>
    </reaction>
</comment>
<keyword evidence="7 11" id="KW-0479">Metal-binding</keyword>
<accession>A0A1H6QYT4</accession>
<proteinExistence type="inferred from homology"/>
<dbReference type="InterPro" id="IPR023404">
    <property type="entry name" value="rSAM_horseshoe"/>
</dbReference>
<dbReference type="InterPro" id="IPR005839">
    <property type="entry name" value="Methylthiotransferase"/>
</dbReference>
<evidence type="ECO:0000259" key="13">
    <source>
        <dbReference type="PROSITE" id="PS51449"/>
    </source>
</evidence>
<dbReference type="PANTHER" id="PTHR43020">
    <property type="entry name" value="CDK5 REGULATORY SUBUNIT-ASSOCIATED PROTEIN 1"/>
    <property type="match status" value="1"/>
</dbReference>
<evidence type="ECO:0000256" key="6">
    <source>
        <dbReference type="ARBA" id="ARBA00022694"/>
    </source>
</evidence>
<dbReference type="NCBIfam" id="TIGR01574">
    <property type="entry name" value="miaB-methiolase"/>
    <property type="match status" value="1"/>
</dbReference>
<dbReference type="SFLD" id="SFLDF00273">
    <property type="entry name" value="(dimethylallyl)adenosine_tRNA"/>
    <property type="match status" value="1"/>
</dbReference>
<comment type="subunit">
    <text evidence="11">Monomer.</text>
</comment>
<dbReference type="Gene3D" id="3.40.50.12160">
    <property type="entry name" value="Methylthiotransferase, N-terminal domain"/>
    <property type="match status" value="1"/>
</dbReference>
<comment type="similarity">
    <text evidence="11">Belongs to the methylthiotransferase family. MiaB subfamily.</text>
</comment>
<dbReference type="InterPro" id="IPR038135">
    <property type="entry name" value="Methylthiotransferase_N_sf"/>
</dbReference>
<keyword evidence="5 11" id="KW-0949">S-adenosyl-L-methionine</keyword>
<dbReference type="InterPro" id="IPR006463">
    <property type="entry name" value="MiaB_methiolase"/>
</dbReference>
<evidence type="ECO:0000256" key="9">
    <source>
        <dbReference type="ARBA" id="ARBA00023014"/>
    </source>
</evidence>
<dbReference type="Pfam" id="PF00919">
    <property type="entry name" value="UPF0004"/>
    <property type="match status" value="1"/>
</dbReference>
<evidence type="ECO:0000256" key="5">
    <source>
        <dbReference type="ARBA" id="ARBA00022691"/>
    </source>
</evidence>